<evidence type="ECO:0000256" key="7">
    <source>
        <dbReference type="ARBA" id="ARBA00023146"/>
    </source>
</evidence>
<keyword evidence="5" id="KW-0067">ATP-binding</keyword>
<dbReference type="SUPFAM" id="SSF52374">
    <property type="entry name" value="Nucleotidylyl transferase"/>
    <property type="match status" value="1"/>
</dbReference>
<evidence type="ECO:0000313" key="10">
    <source>
        <dbReference type="EMBL" id="KAK2646790.1"/>
    </source>
</evidence>
<keyword evidence="4" id="KW-0547">Nucleotide-binding</keyword>
<keyword evidence="6" id="KW-0648">Protein biosynthesis</keyword>
<dbReference type="PANTHER" id="PTHR11946">
    <property type="entry name" value="VALYL-TRNA SYNTHETASES"/>
    <property type="match status" value="1"/>
</dbReference>
<dbReference type="InterPro" id="IPR002300">
    <property type="entry name" value="aa-tRNA-synth_Ia"/>
</dbReference>
<evidence type="ECO:0000256" key="4">
    <source>
        <dbReference type="ARBA" id="ARBA00022741"/>
    </source>
</evidence>
<organism evidence="10 11">
    <name type="scientific">Dipteronia dyeriana</name>
    <dbReference type="NCBI Taxonomy" id="168575"/>
    <lineage>
        <taxon>Eukaryota</taxon>
        <taxon>Viridiplantae</taxon>
        <taxon>Streptophyta</taxon>
        <taxon>Embryophyta</taxon>
        <taxon>Tracheophyta</taxon>
        <taxon>Spermatophyta</taxon>
        <taxon>Magnoliopsida</taxon>
        <taxon>eudicotyledons</taxon>
        <taxon>Gunneridae</taxon>
        <taxon>Pentapetalae</taxon>
        <taxon>rosids</taxon>
        <taxon>malvids</taxon>
        <taxon>Sapindales</taxon>
        <taxon>Sapindaceae</taxon>
        <taxon>Hippocastanoideae</taxon>
        <taxon>Acereae</taxon>
        <taxon>Dipteronia</taxon>
    </lineage>
</organism>
<keyword evidence="3" id="KW-0436">Ligase</keyword>
<dbReference type="GO" id="GO:0005829">
    <property type="term" value="C:cytosol"/>
    <property type="evidence" value="ECO:0007669"/>
    <property type="project" value="TreeGrafter"/>
</dbReference>
<dbReference type="Proteomes" id="UP001280121">
    <property type="component" value="Unassembled WGS sequence"/>
</dbReference>
<dbReference type="GO" id="GO:0006438">
    <property type="term" value="P:valyl-tRNA aminoacylation"/>
    <property type="evidence" value="ECO:0007669"/>
    <property type="project" value="InterPro"/>
</dbReference>
<dbReference type="EMBL" id="JANJYI010000006">
    <property type="protein sequence ID" value="KAK2646790.1"/>
    <property type="molecule type" value="Genomic_DNA"/>
</dbReference>
<dbReference type="InterPro" id="IPR002303">
    <property type="entry name" value="Valyl-tRNA_ligase"/>
</dbReference>
<comment type="caution">
    <text evidence="10">The sequence shown here is derived from an EMBL/GenBank/DDBJ whole genome shotgun (WGS) entry which is preliminary data.</text>
</comment>
<accession>A0AAD9U2M8</accession>
<dbReference type="Pfam" id="PF00133">
    <property type="entry name" value="tRNA-synt_1"/>
    <property type="match status" value="1"/>
</dbReference>
<evidence type="ECO:0000259" key="9">
    <source>
        <dbReference type="Pfam" id="PF00133"/>
    </source>
</evidence>
<gene>
    <name evidence="10" type="ORF">Ddye_021985</name>
</gene>
<proteinExistence type="inferred from homology"/>
<dbReference type="InterPro" id="IPR014729">
    <property type="entry name" value="Rossmann-like_a/b/a_fold"/>
</dbReference>
<comment type="similarity">
    <text evidence="1">Belongs to the class-I aminoacyl-tRNA synthetase family.</text>
</comment>
<dbReference type="GO" id="GO:0004832">
    <property type="term" value="F:valine-tRNA ligase activity"/>
    <property type="evidence" value="ECO:0007669"/>
    <property type="project" value="UniProtKB-EC"/>
</dbReference>
<evidence type="ECO:0000256" key="6">
    <source>
        <dbReference type="ARBA" id="ARBA00022917"/>
    </source>
</evidence>
<evidence type="ECO:0000256" key="5">
    <source>
        <dbReference type="ARBA" id="ARBA00022840"/>
    </source>
</evidence>
<keyword evidence="7" id="KW-0030">Aminoacyl-tRNA synthetase</keyword>
<evidence type="ECO:0000256" key="1">
    <source>
        <dbReference type="ARBA" id="ARBA00005594"/>
    </source>
</evidence>
<dbReference type="EC" id="6.1.1.9" evidence="2"/>
<evidence type="ECO:0000313" key="11">
    <source>
        <dbReference type="Proteomes" id="UP001280121"/>
    </source>
</evidence>
<protein>
    <recommendedName>
        <fullName evidence="2">valine--tRNA ligase</fullName>
        <ecNumber evidence="2">6.1.1.9</ecNumber>
    </recommendedName>
    <alternativeName>
        <fullName evidence="8">Valyl-tRNA synthetase</fullName>
    </alternativeName>
</protein>
<name>A0AAD9U2M8_9ROSI</name>
<sequence>MPRFKARAAVIEALQKKGLHRGARNYRMRLPLCSRSKDVVEKMIKPQWYVNCESMGMEALNAAMDGKLEVIPKQYAAEWRRWLESIHDWCISRQLWWGHRIPAWYVTLEDDELKKLGSYNDHWIVARDEKRLLLRLPKDLLGINLRCAKIPTCLTRGFLLTSFHYQSWDCQTRQMIQRHFIQLPFLKLGMTFCFSGLLGW</sequence>
<dbReference type="AlphaFoldDB" id="A0AAD9U2M8"/>
<feature type="domain" description="Aminoacyl-tRNA synthetase class Ia" evidence="9">
    <location>
        <begin position="36"/>
        <end position="114"/>
    </location>
</feature>
<dbReference type="PANTHER" id="PTHR11946:SF109">
    <property type="entry name" value="VALINE--TRNA LIGASE"/>
    <property type="match status" value="1"/>
</dbReference>
<reference evidence="10" key="1">
    <citation type="journal article" date="2023" name="Plant J.">
        <title>Genome sequences and population genomics provide insights into the demographic history, inbreeding, and mutation load of two 'living fossil' tree species of Dipteronia.</title>
        <authorList>
            <person name="Feng Y."/>
            <person name="Comes H.P."/>
            <person name="Chen J."/>
            <person name="Zhu S."/>
            <person name="Lu R."/>
            <person name="Zhang X."/>
            <person name="Li P."/>
            <person name="Qiu J."/>
            <person name="Olsen K.M."/>
            <person name="Qiu Y."/>
        </authorList>
    </citation>
    <scope>NUCLEOTIDE SEQUENCE</scope>
    <source>
        <strain evidence="10">KIB01</strain>
    </source>
</reference>
<keyword evidence="11" id="KW-1185">Reference proteome</keyword>
<evidence type="ECO:0000256" key="8">
    <source>
        <dbReference type="ARBA" id="ARBA00029936"/>
    </source>
</evidence>
<dbReference type="GO" id="GO:0005524">
    <property type="term" value="F:ATP binding"/>
    <property type="evidence" value="ECO:0007669"/>
    <property type="project" value="UniProtKB-KW"/>
</dbReference>
<evidence type="ECO:0000256" key="3">
    <source>
        <dbReference type="ARBA" id="ARBA00022598"/>
    </source>
</evidence>
<evidence type="ECO:0000256" key="2">
    <source>
        <dbReference type="ARBA" id="ARBA00013169"/>
    </source>
</evidence>
<dbReference type="Gene3D" id="3.40.50.620">
    <property type="entry name" value="HUPs"/>
    <property type="match status" value="1"/>
</dbReference>